<dbReference type="EnsemblMetazoa" id="XM_001199349">
    <property type="protein sequence ID" value="XP_001199349"/>
    <property type="gene ID" value="LOC763396"/>
</dbReference>
<evidence type="ECO:0000256" key="1">
    <source>
        <dbReference type="SAM" id="Phobius"/>
    </source>
</evidence>
<dbReference type="Gene3D" id="3.10.310.50">
    <property type="match status" value="1"/>
</dbReference>
<keyword evidence="1" id="KW-0472">Membrane</keyword>
<feature type="transmembrane region" description="Helical" evidence="1">
    <location>
        <begin position="199"/>
        <end position="217"/>
    </location>
</feature>
<feature type="chain" id="PRO_5029536985" evidence="2">
    <location>
        <begin position="29"/>
        <end position="219"/>
    </location>
</feature>
<evidence type="ECO:0000313" key="3">
    <source>
        <dbReference type="EnsemblMetazoa" id="XP_001199349"/>
    </source>
</evidence>
<proteinExistence type="predicted"/>
<reference evidence="3" key="2">
    <citation type="submission" date="2021-01" db="UniProtKB">
        <authorList>
            <consortium name="EnsemblMetazoa"/>
        </authorList>
    </citation>
    <scope>IDENTIFICATION</scope>
</reference>
<dbReference type="RefSeq" id="XP_001199349.1">
    <property type="nucleotide sequence ID" value="XM_001199349.4"/>
</dbReference>
<dbReference type="InParanoid" id="A0A7M7G4E7"/>
<evidence type="ECO:0000256" key="2">
    <source>
        <dbReference type="SAM" id="SignalP"/>
    </source>
</evidence>
<feature type="signal peptide" evidence="2">
    <location>
        <begin position="1"/>
        <end position="28"/>
    </location>
</feature>
<dbReference type="OrthoDB" id="8062037at2759"/>
<keyword evidence="4" id="KW-1185">Reference proteome</keyword>
<evidence type="ECO:0000313" key="4">
    <source>
        <dbReference type="Proteomes" id="UP000007110"/>
    </source>
</evidence>
<dbReference type="GeneID" id="763396"/>
<dbReference type="PANTHER" id="PTHR33748">
    <property type="entry name" value="PROTEIN CBG04600"/>
    <property type="match status" value="1"/>
</dbReference>
<keyword evidence="1" id="KW-1133">Transmembrane helix</keyword>
<dbReference type="KEGG" id="spu:763396"/>
<dbReference type="GO" id="GO:0016020">
    <property type="term" value="C:membrane"/>
    <property type="evidence" value="ECO:0000318"/>
    <property type="project" value="GO_Central"/>
</dbReference>
<dbReference type="OMA" id="GDCIETR"/>
<dbReference type="PANTHER" id="PTHR33748:SF5">
    <property type="entry name" value="GROUND-LIKE DOMAIN-CONTAINING PROTEIN"/>
    <property type="match status" value="1"/>
</dbReference>
<dbReference type="AlphaFoldDB" id="A0A7M7G4E7"/>
<keyword evidence="2" id="KW-0732">Signal</keyword>
<keyword evidence="1" id="KW-0812">Transmembrane</keyword>
<organism evidence="3 4">
    <name type="scientific">Strongylocentrotus purpuratus</name>
    <name type="common">Purple sea urchin</name>
    <dbReference type="NCBI Taxonomy" id="7668"/>
    <lineage>
        <taxon>Eukaryota</taxon>
        <taxon>Metazoa</taxon>
        <taxon>Echinodermata</taxon>
        <taxon>Eleutherozoa</taxon>
        <taxon>Echinozoa</taxon>
        <taxon>Echinoidea</taxon>
        <taxon>Euechinoidea</taxon>
        <taxon>Echinacea</taxon>
        <taxon>Camarodonta</taxon>
        <taxon>Echinidea</taxon>
        <taxon>Strongylocentrotidae</taxon>
        <taxon>Strongylocentrotus</taxon>
    </lineage>
</organism>
<name>A0A7M7G4E7_STRPU</name>
<accession>A0A7M7G4E7</accession>
<dbReference type="Proteomes" id="UP000007110">
    <property type="component" value="Unassembled WGS sequence"/>
</dbReference>
<sequence>MIPGVQLPSISVLSTLFFLLLTFDLSLADQWRPSSFVAACGNVEPPSWLCDPENLLDYADGHVIDQLASINTNNSVGEIYLDYVYYYGYVIAASVVESVVEDLDDPSSSETLFGKAVQNSWFGGRVCDNSTMILASLNTSRVWVIPGDCIETRLRTHHRDVCTKIRINASNVTDGVIECINEVDDMLTEALKPYANAPWGYAGMVVILTMLIFHYWIKY</sequence>
<protein>
    <submittedName>
        <fullName evidence="3">Uncharacterized protein</fullName>
    </submittedName>
</protein>
<reference evidence="4" key="1">
    <citation type="submission" date="2015-02" db="EMBL/GenBank/DDBJ databases">
        <title>Genome sequencing for Strongylocentrotus purpuratus.</title>
        <authorList>
            <person name="Murali S."/>
            <person name="Liu Y."/>
            <person name="Vee V."/>
            <person name="English A."/>
            <person name="Wang M."/>
            <person name="Skinner E."/>
            <person name="Han Y."/>
            <person name="Muzny D.M."/>
            <person name="Worley K.C."/>
            <person name="Gibbs R.A."/>
        </authorList>
    </citation>
    <scope>NUCLEOTIDE SEQUENCE</scope>
</reference>